<evidence type="ECO:0000256" key="9">
    <source>
        <dbReference type="HAMAP-Rule" id="MF_01148"/>
    </source>
</evidence>
<dbReference type="InterPro" id="IPR045378">
    <property type="entry name" value="LNT_N"/>
</dbReference>
<dbReference type="RefSeq" id="WP_330194979.1">
    <property type="nucleotide sequence ID" value="NZ_JAZDRO010000001.1"/>
</dbReference>
<dbReference type="Proteomes" id="UP001310692">
    <property type="component" value="Unassembled WGS sequence"/>
</dbReference>
<name>A0ABU7LV49_9PROT</name>
<keyword evidence="6 9" id="KW-1133">Transmembrane helix</keyword>
<reference evidence="11 12" key="1">
    <citation type="submission" date="2024-01" db="EMBL/GenBank/DDBJ databases">
        <title>Hyphobacterium bacterium isolated from marine sediment.</title>
        <authorList>
            <person name="Zhao S."/>
        </authorList>
    </citation>
    <scope>NUCLEOTIDE SEQUENCE [LARGE SCALE GENOMIC DNA]</scope>
    <source>
        <strain evidence="11 12">Y60-23</strain>
    </source>
</reference>
<evidence type="ECO:0000259" key="10">
    <source>
        <dbReference type="PROSITE" id="PS50263"/>
    </source>
</evidence>
<evidence type="ECO:0000313" key="12">
    <source>
        <dbReference type="Proteomes" id="UP001310692"/>
    </source>
</evidence>
<dbReference type="InterPro" id="IPR003010">
    <property type="entry name" value="C-N_Hydrolase"/>
</dbReference>
<feature type="transmembrane region" description="Helical" evidence="9">
    <location>
        <begin position="30"/>
        <end position="58"/>
    </location>
</feature>
<protein>
    <recommendedName>
        <fullName evidence="9">Apolipoprotein N-acyltransferase</fullName>
        <shortName evidence="9">ALP N-acyltransferase</shortName>
        <ecNumber evidence="9">2.3.1.269</ecNumber>
    </recommendedName>
</protein>
<dbReference type="EC" id="2.3.1.269" evidence="9"/>
<feature type="transmembrane region" description="Helical" evidence="9">
    <location>
        <begin position="79"/>
        <end position="99"/>
    </location>
</feature>
<keyword evidence="7 9" id="KW-0472">Membrane</keyword>
<evidence type="ECO:0000256" key="5">
    <source>
        <dbReference type="ARBA" id="ARBA00022692"/>
    </source>
</evidence>
<evidence type="ECO:0000256" key="1">
    <source>
        <dbReference type="ARBA" id="ARBA00004651"/>
    </source>
</evidence>
<comment type="caution">
    <text evidence="11">The sequence shown here is derived from an EMBL/GenBank/DDBJ whole genome shotgun (WGS) entry which is preliminary data.</text>
</comment>
<dbReference type="SUPFAM" id="SSF56317">
    <property type="entry name" value="Carbon-nitrogen hydrolase"/>
    <property type="match status" value="1"/>
</dbReference>
<gene>
    <name evidence="9 11" type="primary">lnt</name>
    <name evidence="11" type="ORF">V0U35_02030</name>
</gene>
<feature type="transmembrane region" description="Helical" evidence="9">
    <location>
        <begin position="138"/>
        <end position="157"/>
    </location>
</feature>
<dbReference type="EMBL" id="JAZDRO010000001">
    <property type="protein sequence ID" value="MEE2565444.1"/>
    <property type="molecule type" value="Genomic_DNA"/>
</dbReference>
<keyword evidence="8 9" id="KW-0012">Acyltransferase</keyword>
<dbReference type="PANTHER" id="PTHR38686">
    <property type="entry name" value="APOLIPOPROTEIN N-ACYLTRANSFERASE"/>
    <property type="match status" value="1"/>
</dbReference>
<dbReference type="Pfam" id="PF00795">
    <property type="entry name" value="CN_hydrolase"/>
    <property type="match status" value="1"/>
</dbReference>
<comment type="similarity">
    <text evidence="2 9">Belongs to the CN hydrolase family. Apolipoprotein N-acyltransferase subfamily.</text>
</comment>
<keyword evidence="12" id="KW-1185">Reference proteome</keyword>
<sequence>MSAGRVFHELNPDRIRARILRLPRWPRRGLLFGLGALGALAQAPFFFFPVLAIGLTALVWSLDGARRDARPARAGFERAFTFALGYFAAGVFWIAFAFFSRGVAFAPFGPVAALAVAVLLALYWGLAGAVQARIGGRGAIRVVVFAVLVFAAEWLRGHLLAEFPWNLPAYVWAGGGAVSQSAALFGAWGLSLVTLLAFTAPATLAGPRAVPGRLAPVLAALLVFASLTAWGAQRLAGAGTETMPGVRVRLVQVTMSQREKWAEGNEALVRARYLEAMAAPGLDQVSHVIWPEGALPLYLLEDGETLDHIGRRLADGPVLVTGTPRREEGEDGRDRYYNSVAALRFPGGRPQLTHLYDKVRLVPFGEYIPLAPVFRAIGIETLSDMVDGYSRGPGPDVFNFSAGPPAAILVCYEIVYPRFAASGRARPAWIINVSNDAWFGPTAGPAQHLNIARYRAIESGLPVVRAASGGYSGAISPFGLSDQIIGPRAEGAHDITVPAPLPPTVYSRHGNGIWAGFLFVVVLVVAVCKRDAFRLIWKGNRGH</sequence>
<dbReference type="NCBIfam" id="TIGR00546">
    <property type="entry name" value="lnt"/>
    <property type="match status" value="1"/>
</dbReference>
<comment type="subcellular location">
    <subcellularLocation>
        <location evidence="1 9">Cell membrane</location>
        <topology evidence="1 9">Multi-pass membrane protein</topology>
    </subcellularLocation>
</comment>
<dbReference type="HAMAP" id="MF_01148">
    <property type="entry name" value="Lnt"/>
    <property type="match status" value="1"/>
</dbReference>
<feature type="transmembrane region" description="Helical" evidence="9">
    <location>
        <begin position="177"/>
        <end position="202"/>
    </location>
</feature>
<feature type="domain" description="CN hydrolase" evidence="10">
    <location>
        <begin position="251"/>
        <end position="503"/>
    </location>
</feature>
<feature type="transmembrane region" description="Helical" evidence="9">
    <location>
        <begin position="105"/>
        <end position="126"/>
    </location>
</feature>
<dbReference type="PROSITE" id="PS50263">
    <property type="entry name" value="CN_HYDROLASE"/>
    <property type="match status" value="1"/>
</dbReference>
<dbReference type="PANTHER" id="PTHR38686:SF1">
    <property type="entry name" value="APOLIPOPROTEIN N-ACYLTRANSFERASE"/>
    <property type="match status" value="1"/>
</dbReference>
<keyword evidence="3 9" id="KW-1003">Cell membrane</keyword>
<comment type="function">
    <text evidence="9">Catalyzes the phospholipid dependent N-acylation of the N-terminal cysteine of apolipoprotein, the last step in lipoprotein maturation.</text>
</comment>
<comment type="catalytic activity">
    <reaction evidence="9">
        <text>N-terminal S-1,2-diacyl-sn-glyceryl-L-cysteinyl-[lipoprotein] + a glycerophospholipid = N-acyl-S-1,2-diacyl-sn-glyceryl-L-cysteinyl-[lipoprotein] + a 2-acyl-sn-glycero-3-phospholipid + H(+)</text>
        <dbReference type="Rhea" id="RHEA:48228"/>
        <dbReference type="Rhea" id="RHEA-COMP:14681"/>
        <dbReference type="Rhea" id="RHEA-COMP:14684"/>
        <dbReference type="ChEBI" id="CHEBI:15378"/>
        <dbReference type="ChEBI" id="CHEBI:136912"/>
        <dbReference type="ChEBI" id="CHEBI:140656"/>
        <dbReference type="ChEBI" id="CHEBI:140657"/>
        <dbReference type="ChEBI" id="CHEBI:140660"/>
        <dbReference type="EC" id="2.3.1.269"/>
    </reaction>
</comment>
<keyword evidence="5 9" id="KW-0812">Transmembrane</keyword>
<feature type="transmembrane region" description="Helical" evidence="9">
    <location>
        <begin position="214"/>
        <end position="232"/>
    </location>
</feature>
<evidence type="ECO:0000256" key="7">
    <source>
        <dbReference type="ARBA" id="ARBA00023136"/>
    </source>
</evidence>
<comment type="pathway">
    <text evidence="9">Protein modification; lipoprotein biosynthesis (N-acyl transfer).</text>
</comment>
<organism evidence="11 12">
    <name type="scientific">Hyphobacterium marinum</name>
    <dbReference type="NCBI Taxonomy" id="3116574"/>
    <lineage>
        <taxon>Bacteria</taxon>
        <taxon>Pseudomonadati</taxon>
        <taxon>Pseudomonadota</taxon>
        <taxon>Alphaproteobacteria</taxon>
        <taxon>Maricaulales</taxon>
        <taxon>Maricaulaceae</taxon>
        <taxon>Hyphobacterium</taxon>
    </lineage>
</organism>
<feature type="transmembrane region" description="Helical" evidence="9">
    <location>
        <begin position="512"/>
        <end position="528"/>
    </location>
</feature>
<evidence type="ECO:0000256" key="4">
    <source>
        <dbReference type="ARBA" id="ARBA00022679"/>
    </source>
</evidence>
<dbReference type="CDD" id="cd07571">
    <property type="entry name" value="ALP_N-acyl_transferase"/>
    <property type="match status" value="1"/>
</dbReference>
<keyword evidence="4 9" id="KW-0808">Transferase</keyword>
<evidence type="ECO:0000256" key="3">
    <source>
        <dbReference type="ARBA" id="ARBA00022475"/>
    </source>
</evidence>
<accession>A0ABU7LV49</accession>
<dbReference type="Gene3D" id="3.60.110.10">
    <property type="entry name" value="Carbon-nitrogen hydrolase"/>
    <property type="match status" value="1"/>
</dbReference>
<dbReference type="InterPro" id="IPR004563">
    <property type="entry name" value="Apolipo_AcylTrfase"/>
</dbReference>
<evidence type="ECO:0000256" key="6">
    <source>
        <dbReference type="ARBA" id="ARBA00022989"/>
    </source>
</evidence>
<dbReference type="InterPro" id="IPR036526">
    <property type="entry name" value="C-N_Hydrolase_sf"/>
</dbReference>
<evidence type="ECO:0000313" key="11">
    <source>
        <dbReference type="EMBL" id="MEE2565444.1"/>
    </source>
</evidence>
<proteinExistence type="inferred from homology"/>
<dbReference type="Pfam" id="PF20154">
    <property type="entry name" value="LNT_N"/>
    <property type="match status" value="1"/>
</dbReference>
<evidence type="ECO:0000256" key="8">
    <source>
        <dbReference type="ARBA" id="ARBA00023315"/>
    </source>
</evidence>
<evidence type="ECO:0000256" key="2">
    <source>
        <dbReference type="ARBA" id="ARBA00010065"/>
    </source>
</evidence>